<proteinExistence type="predicted"/>
<evidence type="ECO:0000313" key="2">
    <source>
        <dbReference type="Proteomes" id="UP001367508"/>
    </source>
</evidence>
<keyword evidence="2" id="KW-1185">Reference proteome</keyword>
<dbReference type="Proteomes" id="UP001367508">
    <property type="component" value="Unassembled WGS sequence"/>
</dbReference>
<sequence length="172" mass="19043">MCIGHACKGFEEKIFGVGFGRGAQEVPLEFLDKRGEAFQREGGASGSFLAFLSREQTLGLEGFFFWPHRSKRKGRDDLGMAHSNRVGEEVLEENPERTLTLGSGKTGKSARNGNPLVMLFNGFKLLGAGEESSNSYVAFDETYCILKIWPHSGLMTEEFIAWPACWLKPSLS</sequence>
<dbReference type="EMBL" id="JAYMYQ010000006">
    <property type="protein sequence ID" value="KAK7324453.1"/>
    <property type="molecule type" value="Genomic_DNA"/>
</dbReference>
<name>A0AAN9QB12_CANGL</name>
<evidence type="ECO:0000313" key="1">
    <source>
        <dbReference type="EMBL" id="KAK7324453.1"/>
    </source>
</evidence>
<organism evidence="1 2">
    <name type="scientific">Canavalia gladiata</name>
    <name type="common">Sword bean</name>
    <name type="synonym">Dolichos gladiatus</name>
    <dbReference type="NCBI Taxonomy" id="3824"/>
    <lineage>
        <taxon>Eukaryota</taxon>
        <taxon>Viridiplantae</taxon>
        <taxon>Streptophyta</taxon>
        <taxon>Embryophyta</taxon>
        <taxon>Tracheophyta</taxon>
        <taxon>Spermatophyta</taxon>
        <taxon>Magnoliopsida</taxon>
        <taxon>eudicotyledons</taxon>
        <taxon>Gunneridae</taxon>
        <taxon>Pentapetalae</taxon>
        <taxon>rosids</taxon>
        <taxon>fabids</taxon>
        <taxon>Fabales</taxon>
        <taxon>Fabaceae</taxon>
        <taxon>Papilionoideae</taxon>
        <taxon>50 kb inversion clade</taxon>
        <taxon>NPAAA clade</taxon>
        <taxon>indigoferoid/millettioid clade</taxon>
        <taxon>Phaseoleae</taxon>
        <taxon>Canavalia</taxon>
    </lineage>
</organism>
<gene>
    <name evidence="1" type="ORF">VNO77_28013</name>
</gene>
<comment type="caution">
    <text evidence="1">The sequence shown here is derived from an EMBL/GenBank/DDBJ whole genome shotgun (WGS) entry which is preliminary data.</text>
</comment>
<accession>A0AAN9QB12</accession>
<dbReference type="AlphaFoldDB" id="A0AAN9QB12"/>
<reference evidence="1 2" key="1">
    <citation type="submission" date="2024-01" db="EMBL/GenBank/DDBJ databases">
        <title>The genomes of 5 underutilized Papilionoideae crops provide insights into root nodulation and disease resistanc.</title>
        <authorList>
            <person name="Jiang F."/>
        </authorList>
    </citation>
    <scope>NUCLEOTIDE SEQUENCE [LARGE SCALE GENOMIC DNA]</scope>
    <source>
        <strain evidence="1">LVBAO_FW01</strain>
        <tissue evidence="1">Leaves</tissue>
    </source>
</reference>
<protein>
    <submittedName>
        <fullName evidence="1">Uncharacterized protein</fullName>
    </submittedName>
</protein>